<evidence type="ECO:0000256" key="1">
    <source>
        <dbReference type="ARBA" id="ARBA00004651"/>
    </source>
</evidence>
<dbReference type="InterPro" id="IPR052770">
    <property type="entry name" value="Cobalt_transport_CbiQ"/>
</dbReference>
<feature type="transmembrane region" description="Helical" evidence="6">
    <location>
        <begin position="63"/>
        <end position="83"/>
    </location>
</feature>
<keyword evidence="2" id="KW-1003">Cell membrane</keyword>
<dbReference type="OrthoDB" id="9815246at2"/>
<dbReference type="EMBL" id="CP021780">
    <property type="protein sequence ID" value="ASA20037.1"/>
    <property type="molecule type" value="Genomic_DNA"/>
</dbReference>
<accession>A0A2Z2K5W7</accession>
<dbReference type="GO" id="GO:0006824">
    <property type="term" value="P:cobalt ion transport"/>
    <property type="evidence" value="ECO:0007669"/>
    <property type="project" value="InterPro"/>
</dbReference>
<dbReference type="GO" id="GO:0043190">
    <property type="term" value="C:ATP-binding cassette (ABC) transporter complex"/>
    <property type="evidence" value="ECO:0007669"/>
    <property type="project" value="InterPro"/>
</dbReference>
<feature type="transmembrane region" description="Helical" evidence="6">
    <location>
        <begin position="120"/>
        <end position="140"/>
    </location>
</feature>
<keyword evidence="3 6" id="KW-0812">Transmembrane</keyword>
<evidence type="ECO:0000313" key="7">
    <source>
        <dbReference type="EMBL" id="ASA20037.1"/>
    </source>
</evidence>
<dbReference type="InterPro" id="IPR003339">
    <property type="entry name" value="ABC/ECF_trnsptr_transmembrane"/>
</dbReference>
<dbReference type="Pfam" id="PF02361">
    <property type="entry name" value="CbiQ"/>
    <property type="match status" value="1"/>
</dbReference>
<sequence length="261" mass="29002">MIRRIDAISYANGFRQLSPLWKSLFAAVMFILSYLLHPFLQLTICLWIAVWCLLYARIPVRAYVMLLGMALLFYVLSLPALLLEIGHPAAGQAWITFPLPLTSLTVYITAGGVLRGGLLLARLAACLSCLLFVIFTTPFTELLLVLRRLRVPQLVLELMLIMYRFLFLLSDSAHGMLLARRLRGGSRGFRATIREAGSMGGALLGQTMRRYRGLSQGLAARGFTGEIPLPPYSGGPVPLRYRVEGCSGIAVLLLAQLWMSW</sequence>
<dbReference type="PANTHER" id="PTHR43723">
    <property type="entry name" value="COBALT TRANSPORT PROTEIN CBIQ"/>
    <property type="match status" value="1"/>
</dbReference>
<name>A0A2Z2K5W7_9BACL</name>
<dbReference type="RefSeq" id="WP_087914060.1">
    <property type="nucleotide sequence ID" value="NZ_CP021780.1"/>
</dbReference>
<comment type="subcellular location">
    <subcellularLocation>
        <location evidence="1">Cell membrane</location>
        <topology evidence="1">Multi-pass membrane protein</topology>
    </subcellularLocation>
</comment>
<reference evidence="7 8" key="1">
    <citation type="submission" date="2017-06" db="EMBL/GenBank/DDBJ databases">
        <title>Complete genome sequence of Paenibacillus donghaensis KCTC 13049T isolated from East Sea sediment, South Korea.</title>
        <authorList>
            <person name="Jung B.K."/>
            <person name="Hong S.-J."/>
            <person name="Shin J.-H."/>
        </authorList>
    </citation>
    <scope>NUCLEOTIDE SEQUENCE [LARGE SCALE GENOMIC DNA]</scope>
    <source>
        <strain evidence="7 8">KCTC 13049</strain>
    </source>
</reference>
<evidence type="ECO:0000256" key="5">
    <source>
        <dbReference type="ARBA" id="ARBA00023136"/>
    </source>
</evidence>
<dbReference type="Proteomes" id="UP000249890">
    <property type="component" value="Chromosome"/>
</dbReference>
<evidence type="ECO:0000256" key="3">
    <source>
        <dbReference type="ARBA" id="ARBA00022692"/>
    </source>
</evidence>
<dbReference type="KEGG" id="pdh:B9T62_04015"/>
<gene>
    <name evidence="7" type="primary">cbiQ</name>
    <name evidence="7" type="ORF">B9T62_04015</name>
</gene>
<proteinExistence type="predicted"/>
<dbReference type="NCBIfam" id="TIGR02454">
    <property type="entry name" value="ECF_T_CbiQ"/>
    <property type="match status" value="1"/>
</dbReference>
<keyword evidence="4 6" id="KW-1133">Transmembrane helix</keyword>
<organism evidence="7 8">
    <name type="scientific">Paenibacillus donghaensis</name>
    <dbReference type="NCBI Taxonomy" id="414771"/>
    <lineage>
        <taxon>Bacteria</taxon>
        <taxon>Bacillati</taxon>
        <taxon>Bacillota</taxon>
        <taxon>Bacilli</taxon>
        <taxon>Bacillales</taxon>
        <taxon>Paenibacillaceae</taxon>
        <taxon>Paenibacillus</taxon>
    </lineage>
</organism>
<dbReference type="CDD" id="cd16914">
    <property type="entry name" value="EcfT"/>
    <property type="match status" value="1"/>
</dbReference>
<evidence type="ECO:0000256" key="2">
    <source>
        <dbReference type="ARBA" id="ARBA00022475"/>
    </source>
</evidence>
<keyword evidence="8" id="KW-1185">Reference proteome</keyword>
<protein>
    <submittedName>
        <fullName evidence="7">Cobalt ECF transporter T component CbiQ</fullName>
    </submittedName>
</protein>
<dbReference type="AlphaFoldDB" id="A0A2Z2K5W7"/>
<keyword evidence="5 6" id="KW-0472">Membrane</keyword>
<evidence type="ECO:0000256" key="6">
    <source>
        <dbReference type="SAM" id="Phobius"/>
    </source>
</evidence>
<feature type="transmembrane region" description="Helical" evidence="6">
    <location>
        <begin position="89"/>
        <end position="108"/>
    </location>
</feature>
<evidence type="ECO:0000256" key="4">
    <source>
        <dbReference type="ARBA" id="ARBA00022989"/>
    </source>
</evidence>
<feature type="transmembrane region" description="Helical" evidence="6">
    <location>
        <begin position="24"/>
        <end position="56"/>
    </location>
</feature>
<evidence type="ECO:0000313" key="8">
    <source>
        <dbReference type="Proteomes" id="UP000249890"/>
    </source>
</evidence>
<dbReference type="InterPro" id="IPR012809">
    <property type="entry name" value="ECF_CbiQ"/>
</dbReference>
<dbReference type="PANTHER" id="PTHR43723:SF1">
    <property type="entry name" value="COBALT TRANSPORT PROTEIN CBIQ"/>
    <property type="match status" value="1"/>
</dbReference>